<keyword evidence="3" id="KW-1185">Reference proteome</keyword>
<reference evidence="2" key="1">
    <citation type="submission" date="2021-12" db="EMBL/GenBank/DDBJ databases">
        <title>Prjna785345.</title>
        <authorList>
            <person name="Rujirawat T."/>
            <person name="Krajaejun T."/>
        </authorList>
    </citation>
    <scope>NUCLEOTIDE SEQUENCE</scope>
    <source>
        <strain evidence="2">Pi057C3</strain>
    </source>
</reference>
<proteinExistence type="predicted"/>
<feature type="compositionally biased region" description="Polar residues" evidence="1">
    <location>
        <begin position="48"/>
        <end position="63"/>
    </location>
</feature>
<comment type="caution">
    <text evidence="2">The sequence shown here is derived from an EMBL/GenBank/DDBJ whole genome shotgun (WGS) entry which is preliminary data.</text>
</comment>
<dbReference type="Proteomes" id="UP001209570">
    <property type="component" value="Unassembled WGS sequence"/>
</dbReference>
<feature type="region of interest" description="Disordered" evidence="1">
    <location>
        <begin position="48"/>
        <end position="99"/>
    </location>
</feature>
<evidence type="ECO:0000256" key="1">
    <source>
        <dbReference type="SAM" id="MobiDB-lite"/>
    </source>
</evidence>
<sequence>MGKGKKRTSGGAAGAGAGARAGGRGGGGHGASSNAGLVVVNPMLLQSMAAQTPSSNRKQLPTNNKRKGSTTAAAAAASKKPKKATQSQNPAPSKNDPRVETVRPVVLTVSKSDLGLVAAYWLLVARVPSSRRCVVVVSNRFAKTQPPGQLAGIFKSLGLQALAIHSKMSPAQRQQAVQRLRTTDGLVLVTTEHLVASATCADADLIALAVDSDGRVPGESCHAKFARVLVARAAPALGADHSADADPFDPALTPAMTQRMQARLRLASQIAVITERLGQAATETRDADAKWASKLARGADLLADDDPSDRKKPSKARAPSPDEQRLQALTEKLCVLLAQPLGLHGESVSPAATTSNSDVQQNRSEKLKLLGLVTLNAAVGSAVHDDRLSAQTQWLDAAPGTQFGGDWAAAVRHGASKDSTSLALRRDVCACHKTPSSSSSFLSQWRPNRQPADDDAWGGAYGKVCGHNEVVMQRLRPFFPQEVLNSRVCSARFPAPGNQGFDGCLEFLRLATMHSSTLGSPRAMTVWDAESFLFFTPDGRVTGVKKAALLTLPLAGLQCLLLALRQWTLLSQGQLGPQSALLAIRLCCELGLGDRPIDTRFSADGAKLVRRVMSFAIGGSQRVWRQITRLPLPLEQDVLYA</sequence>
<feature type="region of interest" description="Disordered" evidence="1">
    <location>
        <begin position="1"/>
        <end position="35"/>
    </location>
</feature>
<organism evidence="2 3">
    <name type="scientific">Pythium insidiosum</name>
    <name type="common">Pythiosis disease agent</name>
    <dbReference type="NCBI Taxonomy" id="114742"/>
    <lineage>
        <taxon>Eukaryota</taxon>
        <taxon>Sar</taxon>
        <taxon>Stramenopiles</taxon>
        <taxon>Oomycota</taxon>
        <taxon>Peronosporomycetes</taxon>
        <taxon>Pythiales</taxon>
        <taxon>Pythiaceae</taxon>
        <taxon>Pythium</taxon>
    </lineage>
</organism>
<feature type="compositionally biased region" description="Low complexity" evidence="1">
    <location>
        <begin position="69"/>
        <end position="78"/>
    </location>
</feature>
<evidence type="ECO:0008006" key="4">
    <source>
        <dbReference type="Google" id="ProtNLM"/>
    </source>
</evidence>
<evidence type="ECO:0000313" key="3">
    <source>
        <dbReference type="Proteomes" id="UP001209570"/>
    </source>
</evidence>
<feature type="compositionally biased region" description="Gly residues" evidence="1">
    <location>
        <begin position="11"/>
        <end position="30"/>
    </location>
</feature>
<evidence type="ECO:0000313" key="2">
    <source>
        <dbReference type="EMBL" id="KAJ0398985.1"/>
    </source>
</evidence>
<accession>A0AAD5LZM2</accession>
<name>A0AAD5LZM2_PYTIN</name>
<dbReference type="InterPro" id="IPR027417">
    <property type="entry name" value="P-loop_NTPase"/>
</dbReference>
<protein>
    <recommendedName>
        <fullName evidence="4">Helicase C-terminal domain-containing protein</fullName>
    </recommendedName>
</protein>
<dbReference type="SUPFAM" id="SSF52540">
    <property type="entry name" value="P-loop containing nucleoside triphosphate hydrolases"/>
    <property type="match status" value="1"/>
</dbReference>
<dbReference type="AlphaFoldDB" id="A0AAD5LZM2"/>
<feature type="region of interest" description="Disordered" evidence="1">
    <location>
        <begin position="300"/>
        <end position="324"/>
    </location>
</feature>
<gene>
    <name evidence="2" type="ORF">P43SY_003590</name>
</gene>
<dbReference type="EMBL" id="JAKCXM010000198">
    <property type="protein sequence ID" value="KAJ0398985.1"/>
    <property type="molecule type" value="Genomic_DNA"/>
</dbReference>